<sequence length="416" mass="45541">MAADGDDDVDGKQQYKKGLPMDVTVEIAGCTDPATIVRLAATCKDLRRYIADPSSFRGHRRRLRLRRGERLVPSLLGGQLVGKWGNDLYIEDTASNLIATGCFRRDIEPCVPVPVTARQGLVLVRVYHTWDPDVNATVDLLVCCPATGRVHSLPPCPSKFKGQFVLLVGGGYGEGGGAVIGRPFKVLNVTSVGARDSGIASAATGSSTRPSRRSEAHGDPTPSAPCCRRLQNVYWVYRDRWRNLDDRGRVVGSYYVFKLDVGDGEAEAGMSLTSTMLPPSFRVECDHPRIGLQQILLAATAAGRPVVLVANHGRISAWTMSEGGKGWADQPQVVIENEAMKRFGNVQESSSDLGMVQLEWFAERSGVVQVTTKSCAFFWLHLPSKNIIRHFFPGSLYTRSCPYDMDLSSWVPTLSL</sequence>
<evidence type="ECO:0000313" key="3">
    <source>
        <dbReference type="EMBL" id="KAF8658050.1"/>
    </source>
</evidence>
<dbReference type="SUPFAM" id="SSF81383">
    <property type="entry name" value="F-box domain"/>
    <property type="match status" value="1"/>
</dbReference>
<evidence type="ECO:0000256" key="1">
    <source>
        <dbReference type="SAM" id="MobiDB-lite"/>
    </source>
</evidence>
<dbReference type="CDD" id="cd09917">
    <property type="entry name" value="F-box_SF"/>
    <property type="match status" value="1"/>
</dbReference>
<feature type="domain" description="DUF7595" evidence="2">
    <location>
        <begin position="114"/>
        <end position="410"/>
    </location>
</feature>
<dbReference type="PANTHER" id="PTHR35828">
    <property type="entry name" value="OS08G0203800 PROTEIN-RELATED"/>
    <property type="match status" value="1"/>
</dbReference>
<dbReference type="OrthoDB" id="620691at2759"/>
<comment type="caution">
    <text evidence="3">The sequence shown here is derived from an EMBL/GenBank/DDBJ whole genome shotgun (WGS) entry which is preliminary data.</text>
</comment>
<dbReference type="PANTHER" id="PTHR35828:SF23">
    <property type="entry name" value="F-BOX DOMAIN-CONTAINING PROTEIN"/>
    <property type="match status" value="1"/>
</dbReference>
<dbReference type="EMBL" id="JACEFO010002484">
    <property type="protein sequence ID" value="KAF8658050.1"/>
    <property type="molecule type" value="Genomic_DNA"/>
</dbReference>
<gene>
    <name evidence="3" type="ORF">HU200_059514</name>
</gene>
<feature type="region of interest" description="Disordered" evidence="1">
    <location>
        <begin position="200"/>
        <end position="224"/>
    </location>
</feature>
<dbReference type="InterPro" id="IPR056016">
    <property type="entry name" value="DUF7595"/>
</dbReference>
<dbReference type="InterPro" id="IPR036047">
    <property type="entry name" value="F-box-like_dom_sf"/>
</dbReference>
<name>A0A835AAR7_9POAL</name>
<protein>
    <recommendedName>
        <fullName evidence="2">DUF7595 domain-containing protein</fullName>
    </recommendedName>
</protein>
<organism evidence="3 4">
    <name type="scientific">Digitaria exilis</name>
    <dbReference type="NCBI Taxonomy" id="1010633"/>
    <lineage>
        <taxon>Eukaryota</taxon>
        <taxon>Viridiplantae</taxon>
        <taxon>Streptophyta</taxon>
        <taxon>Embryophyta</taxon>
        <taxon>Tracheophyta</taxon>
        <taxon>Spermatophyta</taxon>
        <taxon>Magnoliopsida</taxon>
        <taxon>Liliopsida</taxon>
        <taxon>Poales</taxon>
        <taxon>Poaceae</taxon>
        <taxon>PACMAD clade</taxon>
        <taxon>Panicoideae</taxon>
        <taxon>Panicodae</taxon>
        <taxon>Paniceae</taxon>
        <taxon>Anthephorinae</taxon>
        <taxon>Digitaria</taxon>
    </lineage>
</organism>
<reference evidence="3" key="1">
    <citation type="submission" date="2020-07" db="EMBL/GenBank/DDBJ databases">
        <title>Genome sequence and genetic diversity analysis of an under-domesticated orphan crop, white fonio (Digitaria exilis).</title>
        <authorList>
            <person name="Bennetzen J.L."/>
            <person name="Chen S."/>
            <person name="Ma X."/>
            <person name="Wang X."/>
            <person name="Yssel A.E.J."/>
            <person name="Chaluvadi S.R."/>
            <person name="Johnson M."/>
            <person name="Gangashetty P."/>
            <person name="Hamidou F."/>
            <person name="Sanogo M.D."/>
            <person name="Zwaenepoel A."/>
            <person name="Wallace J."/>
            <person name="Van De Peer Y."/>
            <person name="Van Deynze A."/>
        </authorList>
    </citation>
    <scope>NUCLEOTIDE SEQUENCE</scope>
    <source>
        <tissue evidence="3">Leaves</tissue>
    </source>
</reference>
<dbReference type="Proteomes" id="UP000636709">
    <property type="component" value="Unassembled WGS sequence"/>
</dbReference>
<accession>A0A835AAR7</accession>
<evidence type="ECO:0000259" key="2">
    <source>
        <dbReference type="Pfam" id="PF24523"/>
    </source>
</evidence>
<evidence type="ECO:0000313" key="4">
    <source>
        <dbReference type="Proteomes" id="UP000636709"/>
    </source>
</evidence>
<dbReference type="AlphaFoldDB" id="A0A835AAR7"/>
<proteinExistence type="predicted"/>
<dbReference type="Pfam" id="PF24523">
    <property type="entry name" value="DUF7595"/>
    <property type="match status" value="1"/>
</dbReference>
<keyword evidence="4" id="KW-1185">Reference proteome</keyword>